<dbReference type="OrthoDB" id="5380416at2759"/>
<feature type="region of interest" description="Disordered" evidence="1">
    <location>
        <begin position="290"/>
        <end position="348"/>
    </location>
</feature>
<protein>
    <submittedName>
        <fullName evidence="2">Uncharacterized protein</fullName>
    </submittedName>
</protein>
<sequence length="348" mass="37208">MASQTNFLPPYSPIDFSLTKGTSIPSPPATPPKQEPITRLPSRPPTPGRGPLNSHPTTPVDLDNLPASPAASQNHTPAGSPPPGPRARKGSNLRTSSYDMLSPTASTFTTTVSSPAASTRPGITPQNKRSLLGLRRLSGAFDSNIRYDRTEEQHHNNNNNSSSNSPNDKAHETEVASPRPIRPFSPVGGFISSFKPRSRTSSLNTGTSTAEELASNASGSISGRQGYGLRKKKSGSWFRRRMSGMPLGVGVETVDEVQVPGKEDAAHDSMDVASGRLDAGGFRHGGYVTDLERRVQEGEGEEEGGEEEEREEEKQRTPPPRLPDFGMGIGQGQFAGEDGGLDLFGKIR</sequence>
<feature type="compositionally biased region" description="Low complexity" evidence="1">
    <location>
        <begin position="156"/>
        <end position="167"/>
    </location>
</feature>
<dbReference type="Proteomes" id="UP000800092">
    <property type="component" value="Unassembled WGS sequence"/>
</dbReference>
<dbReference type="AlphaFoldDB" id="A0A6A6HFY8"/>
<feature type="region of interest" description="Disordered" evidence="1">
    <location>
        <begin position="1"/>
        <end position="135"/>
    </location>
</feature>
<feature type="region of interest" description="Disordered" evidence="1">
    <location>
        <begin position="150"/>
        <end position="229"/>
    </location>
</feature>
<evidence type="ECO:0000313" key="3">
    <source>
        <dbReference type="Proteomes" id="UP000800092"/>
    </source>
</evidence>
<feature type="compositionally biased region" description="Polar residues" evidence="1">
    <location>
        <begin position="92"/>
        <end position="117"/>
    </location>
</feature>
<feature type="compositionally biased region" description="Polar residues" evidence="1">
    <location>
        <begin position="199"/>
        <end position="223"/>
    </location>
</feature>
<feature type="compositionally biased region" description="Acidic residues" evidence="1">
    <location>
        <begin position="298"/>
        <end position="311"/>
    </location>
</feature>
<dbReference type="EMBL" id="ML991783">
    <property type="protein sequence ID" value="KAF2236861.1"/>
    <property type="molecule type" value="Genomic_DNA"/>
</dbReference>
<feature type="compositionally biased region" description="Pro residues" evidence="1">
    <location>
        <begin position="25"/>
        <end position="34"/>
    </location>
</feature>
<evidence type="ECO:0000313" key="2">
    <source>
        <dbReference type="EMBL" id="KAF2236861.1"/>
    </source>
</evidence>
<keyword evidence="3" id="KW-1185">Reference proteome</keyword>
<gene>
    <name evidence="2" type="ORF">EV356DRAFT_530752</name>
</gene>
<accession>A0A6A6HFY8</accession>
<name>A0A6A6HFY8_VIRVR</name>
<organism evidence="2 3">
    <name type="scientific">Viridothelium virens</name>
    <name type="common">Speckled blister lichen</name>
    <name type="synonym">Trypethelium virens</name>
    <dbReference type="NCBI Taxonomy" id="1048519"/>
    <lineage>
        <taxon>Eukaryota</taxon>
        <taxon>Fungi</taxon>
        <taxon>Dikarya</taxon>
        <taxon>Ascomycota</taxon>
        <taxon>Pezizomycotina</taxon>
        <taxon>Dothideomycetes</taxon>
        <taxon>Dothideomycetes incertae sedis</taxon>
        <taxon>Trypetheliales</taxon>
        <taxon>Trypetheliaceae</taxon>
        <taxon>Viridothelium</taxon>
    </lineage>
</organism>
<evidence type="ECO:0000256" key="1">
    <source>
        <dbReference type="SAM" id="MobiDB-lite"/>
    </source>
</evidence>
<proteinExistence type="predicted"/>
<reference evidence="2" key="1">
    <citation type="journal article" date="2020" name="Stud. Mycol.">
        <title>101 Dothideomycetes genomes: a test case for predicting lifestyles and emergence of pathogens.</title>
        <authorList>
            <person name="Haridas S."/>
            <person name="Albert R."/>
            <person name="Binder M."/>
            <person name="Bloem J."/>
            <person name="Labutti K."/>
            <person name="Salamov A."/>
            <person name="Andreopoulos B."/>
            <person name="Baker S."/>
            <person name="Barry K."/>
            <person name="Bills G."/>
            <person name="Bluhm B."/>
            <person name="Cannon C."/>
            <person name="Castanera R."/>
            <person name="Culley D."/>
            <person name="Daum C."/>
            <person name="Ezra D."/>
            <person name="Gonzalez J."/>
            <person name="Henrissat B."/>
            <person name="Kuo A."/>
            <person name="Liang C."/>
            <person name="Lipzen A."/>
            <person name="Lutzoni F."/>
            <person name="Magnuson J."/>
            <person name="Mondo S."/>
            <person name="Nolan M."/>
            <person name="Ohm R."/>
            <person name="Pangilinan J."/>
            <person name="Park H.-J."/>
            <person name="Ramirez L."/>
            <person name="Alfaro M."/>
            <person name="Sun H."/>
            <person name="Tritt A."/>
            <person name="Yoshinaga Y."/>
            <person name="Zwiers L.-H."/>
            <person name="Turgeon B."/>
            <person name="Goodwin S."/>
            <person name="Spatafora J."/>
            <person name="Crous P."/>
            <person name="Grigoriev I."/>
        </authorList>
    </citation>
    <scope>NUCLEOTIDE SEQUENCE</scope>
    <source>
        <strain evidence="2">Tuck. ex Michener</strain>
    </source>
</reference>